<protein>
    <submittedName>
        <fullName evidence="1">Uncharacterized protein</fullName>
    </submittedName>
</protein>
<name>A0ABV0VF53_9TELE</name>
<dbReference type="Proteomes" id="UP001482620">
    <property type="component" value="Unassembled WGS sequence"/>
</dbReference>
<dbReference type="EMBL" id="JAHRIQ010105832">
    <property type="protein sequence ID" value="MEQ2255729.1"/>
    <property type="molecule type" value="Genomic_DNA"/>
</dbReference>
<evidence type="ECO:0000313" key="2">
    <source>
        <dbReference type="Proteomes" id="UP001482620"/>
    </source>
</evidence>
<comment type="caution">
    <text evidence="1">The sequence shown here is derived from an EMBL/GenBank/DDBJ whole genome shotgun (WGS) entry which is preliminary data.</text>
</comment>
<evidence type="ECO:0000313" key="1">
    <source>
        <dbReference type="EMBL" id="MEQ2255729.1"/>
    </source>
</evidence>
<keyword evidence="2" id="KW-1185">Reference proteome</keyword>
<gene>
    <name evidence="1" type="ORF">ILYODFUR_016936</name>
</gene>
<accession>A0ABV0VF53</accession>
<proteinExistence type="predicted"/>
<organism evidence="1 2">
    <name type="scientific">Ilyodon furcidens</name>
    <name type="common">goldbreast splitfin</name>
    <dbReference type="NCBI Taxonomy" id="33524"/>
    <lineage>
        <taxon>Eukaryota</taxon>
        <taxon>Metazoa</taxon>
        <taxon>Chordata</taxon>
        <taxon>Craniata</taxon>
        <taxon>Vertebrata</taxon>
        <taxon>Euteleostomi</taxon>
        <taxon>Actinopterygii</taxon>
        <taxon>Neopterygii</taxon>
        <taxon>Teleostei</taxon>
        <taxon>Neoteleostei</taxon>
        <taxon>Acanthomorphata</taxon>
        <taxon>Ovalentaria</taxon>
        <taxon>Atherinomorphae</taxon>
        <taxon>Cyprinodontiformes</taxon>
        <taxon>Goodeidae</taxon>
        <taxon>Ilyodon</taxon>
    </lineage>
</organism>
<reference evidence="1 2" key="1">
    <citation type="submission" date="2021-06" db="EMBL/GenBank/DDBJ databases">
        <authorList>
            <person name="Palmer J.M."/>
        </authorList>
    </citation>
    <scope>NUCLEOTIDE SEQUENCE [LARGE SCALE GENOMIC DNA]</scope>
    <source>
        <strain evidence="2">if_2019</strain>
        <tissue evidence="1">Muscle</tissue>
    </source>
</reference>
<sequence>MLLRAASLGATSVPHFDDHLEEYIGDGSPALLCLSVFAYSSTITWPEEKLLTVSVSLLPGSIFSLLTQSDGLSHPASEEPGLSPSWLSVLRYSFLARTHPVHPPTICLLGPRKFLVDSQKRPPWISRLICHLPGGSSPPCTPPSVPVCVASLDHYLFQNSSNKLPKLFTVLCVFFCMWVKSAVKTMTILFSLCFSN</sequence>